<reference evidence="3 4" key="1">
    <citation type="submission" date="2015-11" db="EMBL/GenBank/DDBJ databases">
        <title>Expanding the genomic diversity of Burkholderia species for the development of highly accurate diagnostics.</title>
        <authorList>
            <person name="Sahl J."/>
            <person name="Keim P."/>
            <person name="Wagner D."/>
        </authorList>
    </citation>
    <scope>NUCLEOTIDE SEQUENCE [LARGE SCALE GENOMIC DNA]</scope>
    <source>
        <strain evidence="3 4">MSMB1137WGS</strain>
    </source>
</reference>
<dbReference type="Gene3D" id="2.60.120.380">
    <property type="match status" value="2"/>
</dbReference>
<dbReference type="InterPro" id="IPR002909">
    <property type="entry name" value="IPT_dom"/>
</dbReference>
<dbReference type="EMBL" id="LPDO01000040">
    <property type="protein sequence ID" value="KVT58050.1"/>
    <property type="molecule type" value="Genomic_DNA"/>
</dbReference>
<dbReference type="Proteomes" id="UP000056732">
    <property type="component" value="Unassembled WGS sequence"/>
</dbReference>
<feature type="domain" description="IPT/TIG" evidence="2">
    <location>
        <begin position="185"/>
        <end position="244"/>
    </location>
</feature>
<dbReference type="InterPro" id="IPR014756">
    <property type="entry name" value="Ig_E-set"/>
</dbReference>
<keyword evidence="1" id="KW-0812">Transmembrane</keyword>
<sequence length="824" mass="83368">MELQGNGRAAVAESNVGQISARRSSRRRAWGLLQAWALCLFYLVLPWASNVHAQSTGYVYDANGRVVATTGHNGTSEQYSYNALGHVSQVSAPIAAGQMAIFAFMPTHGETGSQVIIQGQGFDSSAANDTVSFNGTAATVLSASATQLVTLVPSGATTGLISVTVGSQTAASAAPFVIDNTGLPPTITQVSPLLVSQGGTVTITGAHLNPAAGNTTVQMGGRVISSLAAISDAQLQYTVPSDGVSGYVAVATPYGAATSTVPVTVLPLPSGVSASSVVSSGYAPDNGAGVSLNIGASGQIGAVTFTASQSGWISLQASAITTTAGSISYTVYGPGNVMVQQGSISASSPSIHLPQLTPGDNYLALFQPNGAGAQLTISAQVDATLTSGVQASTVTTVAGQSQRMLFSAAAGAAGDLELELTNVNVTGGSQNQVNVQIFNAAGGSITSFSCTGSSTANYCHQPLWNMAAGTYSIIVSPSSGGTVAFNTLEQPDVIGPALTANTPLDVSMSVGQMERVTFNATAGQTVALSLANVNTGTTGQPMYALVFAPGAVNWGGYYTYIDTTSSATLNLPNLPASGTYTVVLGTGYSVPGSVQVTLVPGISGAMPSDGTTESYTTTASGQSVYLSFTANSGDNLELELTNVNVTGGSQNQVNVQIFNATGGYVTSFSCTGSASSPNYCHQPLWNMAAGTYSMVVSPSSAGTMAFNAILQPDVIGPALTGNTPLNVSMSAGQMERVTFNGTAGQALRLSIANVSTTPAGQFLAVFVFRPDTSPIVMSNNFVFETSTSSGTFNLPSLPVSGTYTVVIGSGYSVPVSGQVTLISQ</sequence>
<evidence type="ECO:0000256" key="1">
    <source>
        <dbReference type="SAM" id="Phobius"/>
    </source>
</evidence>
<dbReference type="InterPro" id="IPR013783">
    <property type="entry name" value="Ig-like_fold"/>
</dbReference>
<dbReference type="SUPFAM" id="SSF81296">
    <property type="entry name" value="E set domains"/>
    <property type="match status" value="2"/>
</dbReference>
<dbReference type="InterPro" id="IPR006530">
    <property type="entry name" value="YD"/>
</dbReference>
<keyword evidence="1" id="KW-0472">Membrane</keyword>
<keyword evidence="1" id="KW-1133">Transmembrane helix</keyword>
<evidence type="ECO:0000313" key="3">
    <source>
        <dbReference type="EMBL" id="KVT58050.1"/>
    </source>
</evidence>
<dbReference type="Pfam" id="PF01833">
    <property type="entry name" value="TIG"/>
    <property type="match status" value="2"/>
</dbReference>
<gene>
    <name evidence="3" type="ORF">WK53_28840</name>
</gene>
<organism evidence="3 4">
    <name type="scientific">Burkholderia ubonensis</name>
    <dbReference type="NCBI Taxonomy" id="101571"/>
    <lineage>
        <taxon>Bacteria</taxon>
        <taxon>Pseudomonadati</taxon>
        <taxon>Pseudomonadota</taxon>
        <taxon>Betaproteobacteria</taxon>
        <taxon>Burkholderiales</taxon>
        <taxon>Burkholderiaceae</taxon>
        <taxon>Burkholderia</taxon>
        <taxon>Burkholderia cepacia complex</taxon>
    </lineage>
</organism>
<protein>
    <submittedName>
        <fullName evidence="3">Glutamate synthase</fullName>
    </submittedName>
</protein>
<dbReference type="AlphaFoldDB" id="A0AAW3NI01"/>
<feature type="domain" description="IPT/TIG" evidence="2">
    <location>
        <begin position="104"/>
        <end position="173"/>
    </location>
</feature>
<dbReference type="CDD" id="cd00603">
    <property type="entry name" value="IPT_PCSR"/>
    <property type="match status" value="1"/>
</dbReference>
<accession>A0AAW3NI01</accession>
<dbReference type="Pfam" id="PF05593">
    <property type="entry name" value="RHS_repeat"/>
    <property type="match status" value="1"/>
</dbReference>
<dbReference type="NCBIfam" id="TIGR01643">
    <property type="entry name" value="YD_repeat_2x"/>
    <property type="match status" value="1"/>
</dbReference>
<dbReference type="Gene3D" id="2.60.40.10">
    <property type="entry name" value="Immunoglobulins"/>
    <property type="match status" value="2"/>
</dbReference>
<comment type="caution">
    <text evidence="3">The sequence shown here is derived from an EMBL/GenBank/DDBJ whole genome shotgun (WGS) entry which is preliminary data.</text>
</comment>
<evidence type="ECO:0000313" key="4">
    <source>
        <dbReference type="Proteomes" id="UP000056732"/>
    </source>
</evidence>
<evidence type="ECO:0000259" key="2">
    <source>
        <dbReference type="Pfam" id="PF01833"/>
    </source>
</evidence>
<name>A0AAW3NI01_9BURK</name>
<dbReference type="InterPro" id="IPR031325">
    <property type="entry name" value="RHS_repeat"/>
</dbReference>
<proteinExistence type="predicted"/>
<feature type="transmembrane region" description="Helical" evidence="1">
    <location>
        <begin position="29"/>
        <end position="48"/>
    </location>
</feature>